<gene>
    <name evidence="4" type="ORF">ACFY35_33840</name>
</gene>
<evidence type="ECO:0000259" key="3">
    <source>
        <dbReference type="PROSITE" id="PS51186"/>
    </source>
</evidence>
<evidence type="ECO:0000256" key="1">
    <source>
        <dbReference type="ARBA" id="ARBA00022679"/>
    </source>
</evidence>
<proteinExistence type="predicted"/>
<evidence type="ECO:0000313" key="5">
    <source>
        <dbReference type="Proteomes" id="UP001602245"/>
    </source>
</evidence>
<dbReference type="Pfam" id="PF00583">
    <property type="entry name" value="Acetyltransf_1"/>
    <property type="match status" value="1"/>
</dbReference>
<keyword evidence="2 4" id="KW-0012">Acyltransferase</keyword>
<keyword evidence="1 4" id="KW-0808">Transferase</keyword>
<reference evidence="4 5" key="1">
    <citation type="submission" date="2024-10" db="EMBL/GenBank/DDBJ databases">
        <title>The Natural Products Discovery Center: Release of the First 8490 Sequenced Strains for Exploring Actinobacteria Biosynthetic Diversity.</title>
        <authorList>
            <person name="Kalkreuter E."/>
            <person name="Kautsar S.A."/>
            <person name="Yang D."/>
            <person name="Bader C.D."/>
            <person name="Teijaro C.N."/>
            <person name="Fluegel L."/>
            <person name="Davis C.M."/>
            <person name="Simpson J.R."/>
            <person name="Lauterbach L."/>
            <person name="Steele A.D."/>
            <person name="Gui C."/>
            <person name="Meng S."/>
            <person name="Li G."/>
            <person name="Viehrig K."/>
            <person name="Ye F."/>
            <person name="Su P."/>
            <person name="Kiefer A.F."/>
            <person name="Nichols A."/>
            <person name="Cepeda A.J."/>
            <person name="Yan W."/>
            <person name="Fan B."/>
            <person name="Jiang Y."/>
            <person name="Adhikari A."/>
            <person name="Zheng C.-J."/>
            <person name="Schuster L."/>
            <person name="Cowan T.M."/>
            <person name="Smanski M.J."/>
            <person name="Chevrette M.G."/>
            <person name="De Carvalho L.P.S."/>
            <person name="Shen B."/>
        </authorList>
    </citation>
    <scope>NUCLEOTIDE SEQUENCE [LARGE SCALE GENOMIC DNA]</scope>
    <source>
        <strain evidence="4 5">NPDC000087</strain>
    </source>
</reference>
<feature type="domain" description="N-acetyltransferase" evidence="3">
    <location>
        <begin position="6"/>
        <end position="149"/>
    </location>
</feature>
<dbReference type="InterPro" id="IPR000182">
    <property type="entry name" value="GNAT_dom"/>
</dbReference>
<dbReference type="PANTHER" id="PTHR43877:SF1">
    <property type="entry name" value="ACETYLTRANSFERASE"/>
    <property type="match status" value="1"/>
</dbReference>
<keyword evidence="5" id="KW-1185">Reference proteome</keyword>
<dbReference type="GO" id="GO:0016746">
    <property type="term" value="F:acyltransferase activity"/>
    <property type="evidence" value="ECO:0007669"/>
    <property type="project" value="UniProtKB-KW"/>
</dbReference>
<comment type="caution">
    <text evidence="4">The sequence shown here is derived from an EMBL/GenBank/DDBJ whole genome shotgun (WGS) entry which is preliminary data.</text>
</comment>
<dbReference type="EMBL" id="JBIAZU010000006">
    <property type="protein sequence ID" value="MFF5294447.1"/>
    <property type="molecule type" value="Genomic_DNA"/>
</dbReference>
<dbReference type="PROSITE" id="PS51186">
    <property type="entry name" value="GNAT"/>
    <property type="match status" value="1"/>
</dbReference>
<sequence length="149" mass="16385">MSVEVEVLRDVTDEVVKAFGRLLPQLSRSAPALDAEALRRLVSREGNRVLVARVDGEIVGTLTLVAMLIPTGVRMWIEDVVVDSAARGQGVGAELTNEAVRLARADGARTIDLTSRPSRVAANRLYERLGFQVRDSKVFRLATQEEWNS</sequence>
<accession>A0ABW6WMD0</accession>
<evidence type="ECO:0000256" key="2">
    <source>
        <dbReference type="ARBA" id="ARBA00023315"/>
    </source>
</evidence>
<name>A0ABW6WMD0_9ACTN</name>
<dbReference type="CDD" id="cd04301">
    <property type="entry name" value="NAT_SF"/>
    <property type="match status" value="1"/>
</dbReference>
<dbReference type="InterPro" id="IPR016181">
    <property type="entry name" value="Acyl_CoA_acyltransferase"/>
</dbReference>
<protein>
    <submittedName>
        <fullName evidence="4">GNAT family N-acetyltransferase</fullName>
        <ecNumber evidence="4">2.3.-.-</ecNumber>
    </submittedName>
</protein>
<dbReference type="Gene3D" id="3.40.630.30">
    <property type="match status" value="1"/>
</dbReference>
<dbReference type="RefSeq" id="WP_020514747.1">
    <property type="nucleotide sequence ID" value="NZ_JBIAZU010000006.1"/>
</dbReference>
<dbReference type="SUPFAM" id="SSF55729">
    <property type="entry name" value="Acyl-CoA N-acyltransferases (Nat)"/>
    <property type="match status" value="1"/>
</dbReference>
<organism evidence="4 5">
    <name type="scientific">Paractinoplanes globisporus</name>
    <dbReference type="NCBI Taxonomy" id="113565"/>
    <lineage>
        <taxon>Bacteria</taxon>
        <taxon>Bacillati</taxon>
        <taxon>Actinomycetota</taxon>
        <taxon>Actinomycetes</taxon>
        <taxon>Micromonosporales</taxon>
        <taxon>Micromonosporaceae</taxon>
        <taxon>Paractinoplanes</taxon>
    </lineage>
</organism>
<evidence type="ECO:0000313" key="4">
    <source>
        <dbReference type="EMBL" id="MFF5294447.1"/>
    </source>
</evidence>
<dbReference type="PANTHER" id="PTHR43877">
    <property type="entry name" value="AMINOALKYLPHOSPHONATE N-ACETYLTRANSFERASE-RELATED-RELATED"/>
    <property type="match status" value="1"/>
</dbReference>
<dbReference type="Proteomes" id="UP001602245">
    <property type="component" value="Unassembled WGS sequence"/>
</dbReference>
<dbReference type="InterPro" id="IPR050832">
    <property type="entry name" value="Bact_Acetyltransf"/>
</dbReference>
<dbReference type="EC" id="2.3.-.-" evidence="4"/>